<evidence type="ECO:0000256" key="1">
    <source>
        <dbReference type="SAM" id="MobiDB-lite"/>
    </source>
</evidence>
<sequence length="94" mass="10223">MPEYIVTHSSDPALGLGLDPKGERLNTKVVWVSKDSASRFSREADAKAFGDTFAKGAYRVTPLEEPSAPLRVMEAEPEPEKTARRSFLSGRGSA</sequence>
<protein>
    <submittedName>
        <fullName evidence="2">Uncharacterized protein</fullName>
    </submittedName>
</protein>
<keyword evidence="3" id="KW-1185">Reference proteome</keyword>
<comment type="caution">
    <text evidence="2">The sequence shown here is derived from an EMBL/GenBank/DDBJ whole genome shotgun (WGS) entry which is preliminary data.</text>
</comment>
<accession>A0A8G2BI15</accession>
<gene>
    <name evidence="2" type="ORF">SAMN05660686_02461</name>
</gene>
<reference evidence="2 3" key="1">
    <citation type="submission" date="2016-10" db="EMBL/GenBank/DDBJ databases">
        <authorList>
            <person name="Varghese N."/>
            <person name="Submissions S."/>
        </authorList>
    </citation>
    <scope>NUCLEOTIDE SEQUENCE [LARGE SCALE GENOMIC DNA]</scope>
    <source>
        <strain evidence="2 3">DSM 18839</strain>
    </source>
</reference>
<evidence type="ECO:0000313" key="3">
    <source>
        <dbReference type="Proteomes" id="UP000198615"/>
    </source>
</evidence>
<dbReference type="AlphaFoldDB" id="A0A8G2BI15"/>
<dbReference type="EMBL" id="FNBW01000007">
    <property type="protein sequence ID" value="SDF83321.1"/>
    <property type="molecule type" value="Genomic_DNA"/>
</dbReference>
<dbReference type="Proteomes" id="UP000198615">
    <property type="component" value="Unassembled WGS sequence"/>
</dbReference>
<proteinExistence type="predicted"/>
<organism evidence="2 3">
    <name type="scientific">Thalassobaculum litoreum DSM 18839</name>
    <dbReference type="NCBI Taxonomy" id="1123362"/>
    <lineage>
        <taxon>Bacteria</taxon>
        <taxon>Pseudomonadati</taxon>
        <taxon>Pseudomonadota</taxon>
        <taxon>Alphaproteobacteria</taxon>
        <taxon>Rhodospirillales</taxon>
        <taxon>Thalassobaculaceae</taxon>
        <taxon>Thalassobaculum</taxon>
    </lineage>
</organism>
<name>A0A8G2BI15_9PROT</name>
<feature type="region of interest" description="Disordered" evidence="1">
    <location>
        <begin position="68"/>
        <end position="94"/>
    </location>
</feature>
<dbReference type="RefSeq" id="WP_093150651.1">
    <property type="nucleotide sequence ID" value="NZ_FNBW01000007.1"/>
</dbReference>
<evidence type="ECO:0000313" key="2">
    <source>
        <dbReference type="EMBL" id="SDF83321.1"/>
    </source>
</evidence>